<evidence type="ECO:0000256" key="4">
    <source>
        <dbReference type="ARBA" id="ARBA00022729"/>
    </source>
</evidence>
<dbReference type="Pfam" id="PF05504">
    <property type="entry name" value="Spore_GerAC"/>
    <property type="match status" value="1"/>
</dbReference>
<dbReference type="GO" id="GO:0009847">
    <property type="term" value="P:spore germination"/>
    <property type="evidence" value="ECO:0007669"/>
    <property type="project" value="InterPro"/>
</dbReference>
<comment type="subcellular location">
    <subcellularLocation>
        <location evidence="1">Membrane</location>
        <topology evidence="1">Lipid-anchor</topology>
    </subcellularLocation>
</comment>
<dbReference type="RefSeq" id="WP_125661378.1">
    <property type="nucleotide sequence ID" value="NZ_AP019308.1"/>
</dbReference>
<dbReference type="Gene3D" id="3.30.300.210">
    <property type="entry name" value="Nutrient germinant receptor protein C, domain 3"/>
    <property type="match status" value="1"/>
</dbReference>
<keyword evidence="5" id="KW-0472">Membrane</keyword>
<gene>
    <name evidence="10" type="primary">yndF</name>
    <name evidence="10" type="ORF">Back11_41100</name>
</gene>
<dbReference type="EMBL" id="AP019308">
    <property type="protein sequence ID" value="BBH22765.1"/>
    <property type="molecule type" value="Genomic_DNA"/>
</dbReference>
<accession>A0A3G9J352</accession>
<keyword evidence="3" id="KW-0309">Germination</keyword>
<dbReference type="PROSITE" id="PS51257">
    <property type="entry name" value="PROKAR_LIPOPROTEIN"/>
    <property type="match status" value="1"/>
</dbReference>
<keyword evidence="11" id="KW-1185">Reference proteome</keyword>
<sequence length="399" mass="44141">MKSSSKLLISLLACLPLCLLGGCWSSVELNDRAFARILVLDYHDTGIELTLGFPLPSRLSAGKAGSSAGGQSTKPFTFITKTGKDIGQAYRKIQADLPREITLGQLRSIVISKKFAQKGIKPFADFLAREPAIHINGNLFVMNGTAKQLADISTTFEKFPSDILSDFSEENESISMTIKDMLMAIFNGGDMVMPILVFGEAGDESDSKGNNWLRAGGAAIFKQGKMVSTLNTKESRGALWILGQTKEAEFNVSSPTDGKTVSFYVQHASTKIKPIINGKQISFLITCKANANLLSTESTMDLTVQKDMKLLEQRLADKLKGRIGQAFAKSKTAESDVFQLGNYIKWRYPQKWKVIKKDWRAYFSAKVRVDTKIEMVMKWTGAVQNPEWNRLLPDKEAAK</sequence>
<name>A0A3G9J352_9BACL</name>
<dbReference type="Pfam" id="PF25198">
    <property type="entry name" value="Spore_GerAC_N"/>
    <property type="match status" value="1"/>
</dbReference>
<dbReference type="NCBIfam" id="TIGR02887">
    <property type="entry name" value="spore_ger_x_C"/>
    <property type="match status" value="1"/>
</dbReference>
<proteinExistence type="inferred from homology"/>
<organism evidence="10 11">
    <name type="scientific">Paenibacillus baekrokdamisoli</name>
    <dbReference type="NCBI Taxonomy" id="1712516"/>
    <lineage>
        <taxon>Bacteria</taxon>
        <taxon>Bacillati</taxon>
        <taxon>Bacillota</taxon>
        <taxon>Bacilli</taxon>
        <taxon>Bacillales</taxon>
        <taxon>Paenibacillaceae</taxon>
        <taxon>Paenibacillus</taxon>
    </lineage>
</organism>
<dbReference type="GO" id="GO:0016020">
    <property type="term" value="C:membrane"/>
    <property type="evidence" value="ECO:0007669"/>
    <property type="project" value="UniProtKB-SubCell"/>
</dbReference>
<evidence type="ECO:0000256" key="1">
    <source>
        <dbReference type="ARBA" id="ARBA00004635"/>
    </source>
</evidence>
<dbReference type="Proteomes" id="UP000275368">
    <property type="component" value="Chromosome"/>
</dbReference>
<evidence type="ECO:0000313" key="11">
    <source>
        <dbReference type="Proteomes" id="UP000275368"/>
    </source>
</evidence>
<dbReference type="OrthoDB" id="9816067at2"/>
<evidence type="ECO:0000256" key="7">
    <source>
        <dbReference type="ARBA" id="ARBA00023288"/>
    </source>
</evidence>
<evidence type="ECO:0000256" key="2">
    <source>
        <dbReference type="ARBA" id="ARBA00007886"/>
    </source>
</evidence>
<feature type="domain" description="Spore germination GerAC-like C-terminal" evidence="8">
    <location>
        <begin position="217"/>
        <end position="374"/>
    </location>
</feature>
<evidence type="ECO:0000259" key="9">
    <source>
        <dbReference type="Pfam" id="PF25198"/>
    </source>
</evidence>
<dbReference type="InterPro" id="IPR008844">
    <property type="entry name" value="Spore_GerAC-like"/>
</dbReference>
<evidence type="ECO:0000256" key="5">
    <source>
        <dbReference type="ARBA" id="ARBA00023136"/>
    </source>
</evidence>
<keyword evidence="7" id="KW-0449">Lipoprotein</keyword>
<dbReference type="PANTHER" id="PTHR35789">
    <property type="entry name" value="SPORE GERMINATION PROTEIN B3"/>
    <property type="match status" value="1"/>
</dbReference>
<evidence type="ECO:0000313" key="10">
    <source>
        <dbReference type="EMBL" id="BBH22765.1"/>
    </source>
</evidence>
<protein>
    <submittedName>
        <fullName evidence="10">Spore germination protein YndF</fullName>
    </submittedName>
</protein>
<keyword evidence="6" id="KW-0564">Palmitate</keyword>
<evidence type="ECO:0000256" key="6">
    <source>
        <dbReference type="ARBA" id="ARBA00023139"/>
    </source>
</evidence>
<keyword evidence="4" id="KW-0732">Signal</keyword>
<dbReference type="InterPro" id="IPR057336">
    <property type="entry name" value="GerAC_N"/>
</dbReference>
<comment type="similarity">
    <text evidence="2">Belongs to the GerABKC lipoprotein family.</text>
</comment>
<dbReference type="AlphaFoldDB" id="A0A3G9J352"/>
<reference evidence="10 11" key="1">
    <citation type="submission" date="2018-11" db="EMBL/GenBank/DDBJ databases">
        <title>Complete genome sequence of Paenibacillus baekrokdamisoli strain KCTC 33723.</title>
        <authorList>
            <person name="Kang S.W."/>
            <person name="Lee K.C."/>
            <person name="Kim K.K."/>
            <person name="Kim J.S."/>
            <person name="Kim D.S."/>
            <person name="Ko S.H."/>
            <person name="Yang S.H."/>
            <person name="Lee J.S."/>
        </authorList>
    </citation>
    <scope>NUCLEOTIDE SEQUENCE [LARGE SCALE GENOMIC DNA]</scope>
    <source>
        <strain evidence="10 11">KCTC 33723</strain>
    </source>
</reference>
<feature type="domain" description="Spore germination protein N-terminal" evidence="9">
    <location>
        <begin position="26"/>
        <end position="196"/>
    </location>
</feature>
<dbReference type="InterPro" id="IPR038501">
    <property type="entry name" value="Spore_GerAC_C_sf"/>
</dbReference>
<dbReference type="KEGG" id="pbk:Back11_41100"/>
<dbReference type="PANTHER" id="PTHR35789:SF1">
    <property type="entry name" value="SPORE GERMINATION PROTEIN B3"/>
    <property type="match status" value="1"/>
</dbReference>
<evidence type="ECO:0000256" key="3">
    <source>
        <dbReference type="ARBA" id="ARBA00022544"/>
    </source>
</evidence>
<dbReference type="InterPro" id="IPR046953">
    <property type="entry name" value="Spore_GerAC-like_C"/>
</dbReference>
<evidence type="ECO:0000259" key="8">
    <source>
        <dbReference type="Pfam" id="PF05504"/>
    </source>
</evidence>